<dbReference type="Proteomes" id="UP000078559">
    <property type="component" value="Chromosome 4"/>
</dbReference>
<evidence type="ECO:0000256" key="1">
    <source>
        <dbReference type="SAM" id="MobiDB-lite"/>
    </source>
</evidence>
<dbReference type="EMBL" id="CM003101">
    <property type="protein sequence ID" value="KUI68887.1"/>
    <property type="molecule type" value="Genomic_DNA"/>
</dbReference>
<evidence type="ECO:0000313" key="2">
    <source>
        <dbReference type="EMBL" id="KUI68887.1"/>
    </source>
</evidence>
<reference evidence="2" key="1">
    <citation type="submission" date="2014-12" db="EMBL/GenBank/DDBJ databases">
        <title>Genome Sequence of Valsa Canker Pathogens Uncovers a Specific Adaption of Colonization on Woody Bark.</title>
        <authorList>
            <person name="Yin Z."/>
            <person name="Liu H."/>
            <person name="Gao X."/>
            <person name="Li Z."/>
            <person name="Song N."/>
            <person name="Ke X."/>
            <person name="Dai Q."/>
            <person name="Wu Y."/>
            <person name="Sun Y."/>
            <person name="Xu J.-R."/>
            <person name="Kang Z.K."/>
            <person name="Wang L."/>
            <person name="Huang L."/>
        </authorList>
    </citation>
    <scope>NUCLEOTIDE SEQUENCE [LARGE SCALE GENOMIC DNA]</scope>
    <source>
        <strain evidence="2">03-8</strain>
    </source>
</reference>
<name>A0A194VY08_CYTMA</name>
<protein>
    <submittedName>
        <fullName evidence="2">Uncharacterized protein</fullName>
    </submittedName>
</protein>
<keyword evidence="3" id="KW-1185">Reference proteome</keyword>
<feature type="region of interest" description="Disordered" evidence="1">
    <location>
        <begin position="26"/>
        <end position="60"/>
    </location>
</feature>
<evidence type="ECO:0000313" key="3">
    <source>
        <dbReference type="Proteomes" id="UP000078559"/>
    </source>
</evidence>
<gene>
    <name evidence="2" type="ORF">VM1G_04375</name>
</gene>
<feature type="compositionally biased region" description="Polar residues" evidence="1">
    <location>
        <begin position="40"/>
        <end position="52"/>
    </location>
</feature>
<organism evidence="2 3">
    <name type="scientific">Cytospora mali</name>
    <name type="common">Apple Valsa canker fungus</name>
    <name type="synonym">Valsa mali</name>
    <dbReference type="NCBI Taxonomy" id="578113"/>
    <lineage>
        <taxon>Eukaryota</taxon>
        <taxon>Fungi</taxon>
        <taxon>Dikarya</taxon>
        <taxon>Ascomycota</taxon>
        <taxon>Pezizomycotina</taxon>
        <taxon>Sordariomycetes</taxon>
        <taxon>Sordariomycetidae</taxon>
        <taxon>Diaporthales</taxon>
        <taxon>Cytosporaceae</taxon>
        <taxon>Cytospora</taxon>
    </lineage>
</organism>
<accession>A0A194VY08</accession>
<proteinExistence type="predicted"/>
<sequence length="69" mass="7123">MAPLGTSPKGSLSCLFCNQQFSDHLRGIKGKPQPPVHASPSENSTGETSIGSSDAPWLAGPVIVMPSAF</sequence>
<dbReference type="AlphaFoldDB" id="A0A194VY08"/>